<comment type="caution">
    <text evidence="1">The sequence shown here is derived from an EMBL/GenBank/DDBJ whole genome shotgun (WGS) entry which is preliminary data.</text>
</comment>
<proteinExistence type="predicted"/>
<sequence>MQDQPPEEMRAVGRLPGGLELEIRHRRATGAAGAEQIAVSLTAPQGFEAWARLLEASNPMLAPMQFWARCAEAAWAPWLALMGLAPSRLPGTDRRR</sequence>
<dbReference type="Proteomes" id="UP000249065">
    <property type="component" value="Unassembled WGS sequence"/>
</dbReference>
<dbReference type="EMBL" id="QLIX01000005">
    <property type="protein sequence ID" value="RAI59325.1"/>
    <property type="molecule type" value="Genomic_DNA"/>
</dbReference>
<keyword evidence="2" id="KW-1185">Reference proteome</keyword>
<reference evidence="2" key="1">
    <citation type="submission" date="2018-06" db="EMBL/GenBank/DDBJ databases">
        <authorList>
            <person name="Khan S.A."/>
        </authorList>
    </citation>
    <scope>NUCLEOTIDE SEQUENCE [LARGE SCALE GENOMIC DNA]</scope>
    <source>
        <strain evidence="2">DB-1506</strain>
    </source>
</reference>
<dbReference type="OrthoDB" id="7274705at2"/>
<protein>
    <submittedName>
        <fullName evidence="1">Uncharacterized protein</fullName>
    </submittedName>
</protein>
<evidence type="ECO:0000313" key="1">
    <source>
        <dbReference type="EMBL" id="RAI59325.1"/>
    </source>
</evidence>
<dbReference type="RefSeq" id="WP_111469582.1">
    <property type="nucleotide sequence ID" value="NZ_QLIX01000005.1"/>
</dbReference>
<gene>
    <name evidence="1" type="ORF">DOO78_09880</name>
</gene>
<accession>A0A327MA64</accession>
<evidence type="ECO:0000313" key="2">
    <source>
        <dbReference type="Proteomes" id="UP000249065"/>
    </source>
</evidence>
<organism evidence="1 2">
    <name type="scientific">Roseicella frigidaeris</name>
    <dbReference type="NCBI Taxonomy" id="2230885"/>
    <lineage>
        <taxon>Bacteria</taxon>
        <taxon>Pseudomonadati</taxon>
        <taxon>Pseudomonadota</taxon>
        <taxon>Alphaproteobacteria</taxon>
        <taxon>Acetobacterales</taxon>
        <taxon>Roseomonadaceae</taxon>
        <taxon>Roseicella</taxon>
    </lineage>
</organism>
<dbReference type="AlphaFoldDB" id="A0A327MA64"/>
<name>A0A327MA64_9PROT</name>